<proteinExistence type="predicted"/>
<keyword evidence="2 5" id="KW-0812">Transmembrane</keyword>
<comment type="subcellular location">
    <subcellularLocation>
        <location evidence="1">Membrane</location>
        <topology evidence="1">Multi-pass membrane protein</topology>
    </subcellularLocation>
</comment>
<feature type="transmembrane region" description="Helical" evidence="5">
    <location>
        <begin position="82"/>
        <end position="101"/>
    </location>
</feature>
<accession>A0A1G1WBL9</accession>
<sequence length="305" mass="34703">MIFIYLFESLRPIQWLKNLTVFAAIVFAGQFFNLDKIQPAVFTFLIFCAASSSMYLINDLADLEADRTHYFKKKRPLPSRKVTKGAAVLSSLTLIIVSVLASLYLSYNLFLVVLAFFVVEISYTFFLKKIIVLDILAIASAFMLRLFAGSFVINTPLSSWLILTTLMLALFLAVGKRRIEVASQGHTEAVKHRLSLTFYPTFLLDGYTFMMAVGVIVTYSLFTFNEPEAAKKIAFKFLPSTLSSPKWLMITIPFVVYGIFRYLYLIYGKREGESPEKTLIHDLPLLSTVLLWLTMVFFVVYILGK</sequence>
<reference evidence="6 7" key="1">
    <citation type="journal article" date="2016" name="Nat. Commun.">
        <title>Thousands of microbial genomes shed light on interconnected biogeochemical processes in an aquifer system.</title>
        <authorList>
            <person name="Anantharaman K."/>
            <person name="Brown C.T."/>
            <person name="Hug L.A."/>
            <person name="Sharon I."/>
            <person name="Castelle C.J."/>
            <person name="Probst A.J."/>
            <person name="Thomas B.C."/>
            <person name="Singh A."/>
            <person name="Wilkins M.J."/>
            <person name="Karaoz U."/>
            <person name="Brodie E.L."/>
            <person name="Williams K.H."/>
            <person name="Hubbard S.S."/>
            <person name="Banfield J.F."/>
        </authorList>
    </citation>
    <scope>NUCLEOTIDE SEQUENCE [LARGE SCALE GENOMIC DNA]</scope>
</reference>
<feature type="transmembrane region" description="Helical" evidence="5">
    <location>
        <begin position="247"/>
        <end position="267"/>
    </location>
</feature>
<evidence type="ECO:0008006" key="8">
    <source>
        <dbReference type="Google" id="ProtNLM"/>
    </source>
</evidence>
<feature type="transmembrane region" description="Helical" evidence="5">
    <location>
        <begin position="107"/>
        <end position="126"/>
    </location>
</feature>
<protein>
    <recommendedName>
        <fullName evidence="8">Phosphoribose diphosphate--decaprenyl-phosphate phosphoribosyltransferase</fullName>
    </recommendedName>
</protein>
<dbReference type="GO" id="GO:0016020">
    <property type="term" value="C:membrane"/>
    <property type="evidence" value="ECO:0007669"/>
    <property type="project" value="UniProtKB-SubCell"/>
</dbReference>
<keyword evidence="4 5" id="KW-0472">Membrane</keyword>
<dbReference type="EMBL" id="MHCQ01000004">
    <property type="protein sequence ID" value="OGY25021.1"/>
    <property type="molecule type" value="Genomic_DNA"/>
</dbReference>
<comment type="caution">
    <text evidence="6">The sequence shown here is derived from an EMBL/GenBank/DDBJ whole genome shotgun (WGS) entry which is preliminary data.</text>
</comment>
<evidence type="ECO:0000313" key="6">
    <source>
        <dbReference type="EMBL" id="OGY25021.1"/>
    </source>
</evidence>
<dbReference type="Proteomes" id="UP000177103">
    <property type="component" value="Unassembled WGS sequence"/>
</dbReference>
<evidence type="ECO:0000256" key="3">
    <source>
        <dbReference type="ARBA" id="ARBA00022989"/>
    </source>
</evidence>
<evidence type="ECO:0000256" key="1">
    <source>
        <dbReference type="ARBA" id="ARBA00004141"/>
    </source>
</evidence>
<evidence type="ECO:0000256" key="4">
    <source>
        <dbReference type="ARBA" id="ARBA00023136"/>
    </source>
</evidence>
<gene>
    <name evidence="6" type="ORF">A2Y57_02550</name>
</gene>
<dbReference type="InterPro" id="IPR044878">
    <property type="entry name" value="UbiA_sf"/>
</dbReference>
<feature type="transmembrane region" description="Helical" evidence="5">
    <location>
        <begin position="15"/>
        <end position="34"/>
    </location>
</feature>
<dbReference type="CDD" id="cd13963">
    <property type="entry name" value="PT_UbiA_2"/>
    <property type="match status" value="1"/>
</dbReference>
<name>A0A1G1WBL9_9BACT</name>
<dbReference type="Gene3D" id="1.10.357.140">
    <property type="entry name" value="UbiA prenyltransferase"/>
    <property type="match status" value="1"/>
</dbReference>
<evidence type="ECO:0000313" key="7">
    <source>
        <dbReference type="Proteomes" id="UP000177103"/>
    </source>
</evidence>
<feature type="transmembrane region" description="Helical" evidence="5">
    <location>
        <begin position="40"/>
        <end position="61"/>
    </location>
</feature>
<feature type="transmembrane region" description="Helical" evidence="5">
    <location>
        <begin position="157"/>
        <end position="175"/>
    </location>
</feature>
<dbReference type="GO" id="GO:0016765">
    <property type="term" value="F:transferase activity, transferring alkyl or aryl (other than methyl) groups"/>
    <property type="evidence" value="ECO:0007669"/>
    <property type="project" value="InterPro"/>
</dbReference>
<dbReference type="InterPro" id="IPR000537">
    <property type="entry name" value="UbiA_prenyltransferase"/>
</dbReference>
<organism evidence="6 7">
    <name type="scientific">Candidatus Woykebacteria bacterium RBG_13_40_7b</name>
    <dbReference type="NCBI Taxonomy" id="1802594"/>
    <lineage>
        <taxon>Bacteria</taxon>
        <taxon>Candidatus Woykeibacteriota</taxon>
    </lineage>
</organism>
<evidence type="ECO:0000256" key="5">
    <source>
        <dbReference type="SAM" id="Phobius"/>
    </source>
</evidence>
<feature type="transmembrane region" description="Helical" evidence="5">
    <location>
        <begin position="131"/>
        <end position="151"/>
    </location>
</feature>
<keyword evidence="3 5" id="KW-1133">Transmembrane helix</keyword>
<feature type="transmembrane region" description="Helical" evidence="5">
    <location>
        <begin position="279"/>
        <end position="303"/>
    </location>
</feature>
<dbReference type="AlphaFoldDB" id="A0A1G1WBL9"/>
<evidence type="ECO:0000256" key="2">
    <source>
        <dbReference type="ARBA" id="ARBA00022692"/>
    </source>
</evidence>
<feature type="transmembrane region" description="Helical" evidence="5">
    <location>
        <begin position="196"/>
        <end position="222"/>
    </location>
</feature>
<dbReference type="Pfam" id="PF01040">
    <property type="entry name" value="UbiA"/>
    <property type="match status" value="1"/>
</dbReference>